<dbReference type="EMBL" id="BMNG01000026">
    <property type="protein sequence ID" value="GGO58907.1"/>
    <property type="molecule type" value="Genomic_DNA"/>
</dbReference>
<gene>
    <name evidence="2" type="ORF">GCM10012286_79290</name>
</gene>
<evidence type="ECO:0000256" key="1">
    <source>
        <dbReference type="SAM" id="MobiDB-lite"/>
    </source>
</evidence>
<dbReference type="Proteomes" id="UP000656881">
    <property type="component" value="Unassembled WGS sequence"/>
</dbReference>
<name>A0ABQ2MVJ3_9ACTN</name>
<evidence type="ECO:0000313" key="2">
    <source>
        <dbReference type="EMBL" id="GGO58907.1"/>
    </source>
</evidence>
<evidence type="ECO:0000313" key="3">
    <source>
        <dbReference type="Proteomes" id="UP000656881"/>
    </source>
</evidence>
<accession>A0ABQ2MVJ3</accession>
<proteinExistence type="predicted"/>
<feature type="region of interest" description="Disordered" evidence="1">
    <location>
        <begin position="187"/>
        <end position="219"/>
    </location>
</feature>
<reference evidence="3" key="1">
    <citation type="journal article" date="2019" name="Int. J. Syst. Evol. Microbiol.">
        <title>The Global Catalogue of Microorganisms (GCM) 10K type strain sequencing project: providing services to taxonomists for standard genome sequencing and annotation.</title>
        <authorList>
            <consortium name="The Broad Institute Genomics Platform"/>
            <consortium name="The Broad Institute Genome Sequencing Center for Infectious Disease"/>
            <person name="Wu L."/>
            <person name="Ma J."/>
        </authorList>
    </citation>
    <scope>NUCLEOTIDE SEQUENCE [LARGE SCALE GENOMIC DNA]</scope>
    <source>
        <strain evidence="3">CGMCC 4.7349</strain>
    </source>
</reference>
<comment type="caution">
    <text evidence="2">The sequence shown here is derived from an EMBL/GenBank/DDBJ whole genome shotgun (WGS) entry which is preliminary data.</text>
</comment>
<organism evidence="2 3">
    <name type="scientific">Streptomyces lasiicapitis</name>
    <dbReference type="NCBI Taxonomy" id="1923961"/>
    <lineage>
        <taxon>Bacteria</taxon>
        <taxon>Bacillati</taxon>
        <taxon>Actinomycetota</taxon>
        <taxon>Actinomycetes</taxon>
        <taxon>Kitasatosporales</taxon>
        <taxon>Streptomycetaceae</taxon>
        <taxon>Streptomyces</taxon>
    </lineage>
</organism>
<protein>
    <submittedName>
        <fullName evidence="2">Uncharacterized protein</fullName>
    </submittedName>
</protein>
<keyword evidence="3" id="KW-1185">Reference proteome</keyword>
<sequence>MDASKALGVALGTLVSPATLATLTTAGRLYIQRAEEKAKRAQAPLSSQVAVAAMLSDLSDRVLVAAVAADRAQGASWADIGTTLGITRSAAHARFVEPVEKLNKQAMQDESDQASPSSAVTRLKFIWSEIEELAVQEQTRAAAELVTQNPQLPHDLQAAEALYRDTAGAEAAAGLSGLAQIGRHAGDLKTADGRHQRTSDTSPNLHPPPGTAEGPTAQDELASRMDRLENTVNLLLERLTPQQE</sequence>
<feature type="compositionally biased region" description="Basic and acidic residues" evidence="1">
    <location>
        <begin position="187"/>
        <end position="198"/>
    </location>
</feature>
<dbReference type="RefSeq" id="WP_189177549.1">
    <property type="nucleotide sequence ID" value="NZ_BMNG01000026.1"/>
</dbReference>